<evidence type="ECO:0000313" key="2">
    <source>
        <dbReference type="Proteomes" id="UP000233551"/>
    </source>
</evidence>
<name>A0A2I0KTT8_PUNGR</name>
<organism evidence="1 2">
    <name type="scientific">Punica granatum</name>
    <name type="common">Pomegranate</name>
    <dbReference type="NCBI Taxonomy" id="22663"/>
    <lineage>
        <taxon>Eukaryota</taxon>
        <taxon>Viridiplantae</taxon>
        <taxon>Streptophyta</taxon>
        <taxon>Embryophyta</taxon>
        <taxon>Tracheophyta</taxon>
        <taxon>Spermatophyta</taxon>
        <taxon>Magnoliopsida</taxon>
        <taxon>eudicotyledons</taxon>
        <taxon>Gunneridae</taxon>
        <taxon>Pentapetalae</taxon>
        <taxon>rosids</taxon>
        <taxon>malvids</taxon>
        <taxon>Myrtales</taxon>
        <taxon>Lythraceae</taxon>
        <taxon>Punica</taxon>
    </lineage>
</organism>
<reference evidence="1 2" key="1">
    <citation type="submission" date="2017-11" db="EMBL/GenBank/DDBJ databases">
        <title>De-novo sequencing of pomegranate (Punica granatum L.) genome.</title>
        <authorList>
            <person name="Akparov Z."/>
            <person name="Amiraslanov A."/>
            <person name="Hajiyeva S."/>
            <person name="Abbasov M."/>
            <person name="Kaur K."/>
            <person name="Hamwieh A."/>
            <person name="Solovyev V."/>
            <person name="Salamov A."/>
            <person name="Braich B."/>
            <person name="Kosarev P."/>
            <person name="Mahmoud A."/>
            <person name="Hajiyev E."/>
            <person name="Babayeva S."/>
            <person name="Izzatullayeva V."/>
            <person name="Mammadov A."/>
            <person name="Mammadov A."/>
            <person name="Sharifova S."/>
            <person name="Ojaghi J."/>
            <person name="Eynullazada K."/>
            <person name="Bayramov B."/>
            <person name="Abdulazimova A."/>
            <person name="Shahmuradov I."/>
        </authorList>
    </citation>
    <scope>NUCLEOTIDE SEQUENCE [LARGE SCALE GENOMIC DNA]</scope>
    <source>
        <strain evidence="2">cv. AG2017</strain>
        <tissue evidence="1">Leaf</tissue>
    </source>
</reference>
<accession>A0A2I0KTT8</accession>
<evidence type="ECO:0000313" key="1">
    <source>
        <dbReference type="EMBL" id="PKI71740.1"/>
    </source>
</evidence>
<protein>
    <submittedName>
        <fullName evidence="1">Uncharacterized protein</fullName>
    </submittedName>
</protein>
<comment type="caution">
    <text evidence="1">The sequence shown here is derived from an EMBL/GenBank/DDBJ whole genome shotgun (WGS) entry which is preliminary data.</text>
</comment>
<dbReference type="AlphaFoldDB" id="A0A2I0KTT8"/>
<sequence length="86" mass="9996">MEEGWRQRLGWSMSSTRSIRGTKCKLGTRIIKRTIFRLVRLDTKPCPAILSTRTECTPMRVVADDKGLPAPKEEIWERRVLILPEE</sequence>
<proteinExistence type="predicted"/>
<dbReference type="EMBL" id="PGOL01000361">
    <property type="protein sequence ID" value="PKI71740.1"/>
    <property type="molecule type" value="Genomic_DNA"/>
</dbReference>
<gene>
    <name evidence="1" type="ORF">CRG98_007873</name>
</gene>
<keyword evidence="2" id="KW-1185">Reference proteome</keyword>
<dbReference type="Proteomes" id="UP000233551">
    <property type="component" value="Unassembled WGS sequence"/>
</dbReference>